<organism evidence="2 3">
    <name type="scientific">Chelativorans intermedius</name>
    <dbReference type="NCBI Taxonomy" id="515947"/>
    <lineage>
        <taxon>Bacteria</taxon>
        <taxon>Pseudomonadati</taxon>
        <taxon>Pseudomonadota</taxon>
        <taxon>Alphaproteobacteria</taxon>
        <taxon>Hyphomicrobiales</taxon>
        <taxon>Phyllobacteriaceae</taxon>
        <taxon>Chelativorans</taxon>
    </lineage>
</organism>
<dbReference type="RefSeq" id="WP_261520853.1">
    <property type="nucleotide sequence ID" value="NZ_JAODNW010000014.1"/>
</dbReference>
<dbReference type="Pfam" id="PF06568">
    <property type="entry name" value="YjiS-like"/>
    <property type="match status" value="1"/>
</dbReference>
<keyword evidence="3" id="KW-1185">Reference proteome</keyword>
<gene>
    <name evidence="2" type="ORF">ACFFJ2_04490</name>
</gene>
<protein>
    <submittedName>
        <fullName evidence="2">DUF1127 domain-containing protein</fullName>
    </submittedName>
</protein>
<evidence type="ECO:0000313" key="2">
    <source>
        <dbReference type="EMBL" id="MFC0207658.1"/>
    </source>
</evidence>
<reference evidence="2 3" key="1">
    <citation type="submission" date="2024-09" db="EMBL/GenBank/DDBJ databases">
        <authorList>
            <person name="Sun Q."/>
            <person name="Mori K."/>
        </authorList>
    </citation>
    <scope>NUCLEOTIDE SEQUENCE [LARGE SCALE GENOMIC DNA]</scope>
    <source>
        <strain evidence="2 3">CCM 8543</strain>
    </source>
</reference>
<accession>A0ABV6D4T8</accession>
<name>A0ABV6D4T8_9HYPH</name>
<sequence length="87" mass="10053">MPTTAISARFQQKRVRYDVLGTLMAGWRAMRLHRQERRAIVEISRLDPRLIRDMGFDPEQIYEALDGSWDEVDPTGLGRLLPGGERI</sequence>
<comment type="caution">
    <text evidence="2">The sequence shown here is derived from an EMBL/GenBank/DDBJ whole genome shotgun (WGS) entry which is preliminary data.</text>
</comment>
<evidence type="ECO:0000313" key="3">
    <source>
        <dbReference type="Proteomes" id="UP001589755"/>
    </source>
</evidence>
<dbReference type="InterPro" id="IPR009506">
    <property type="entry name" value="YjiS-like"/>
</dbReference>
<dbReference type="Proteomes" id="UP001589755">
    <property type="component" value="Unassembled WGS sequence"/>
</dbReference>
<dbReference type="EMBL" id="JBHLXD010000005">
    <property type="protein sequence ID" value="MFC0207658.1"/>
    <property type="molecule type" value="Genomic_DNA"/>
</dbReference>
<evidence type="ECO:0000259" key="1">
    <source>
        <dbReference type="Pfam" id="PF06568"/>
    </source>
</evidence>
<proteinExistence type="predicted"/>
<feature type="domain" description="YjiS-like" evidence="1">
    <location>
        <begin position="27"/>
        <end position="62"/>
    </location>
</feature>